<evidence type="ECO:0000259" key="2">
    <source>
        <dbReference type="PROSITE" id="PS51502"/>
    </source>
</evidence>
<dbReference type="PANTHER" id="PTHR33178:SF10">
    <property type="entry name" value="STRESS-RESPONSE A_B BARREL DOMAIN-CONTAINING PROTEIN"/>
    <property type="match status" value="1"/>
</dbReference>
<dbReference type="EMBL" id="FXYE01000005">
    <property type="protein sequence ID" value="SMX51193.1"/>
    <property type="molecule type" value="Genomic_DNA"/>
</dbReference>
<comment type="subunit">
    <text evidence="1">Homodimer.</text>
</comment>
<evidence type="ECO:0000256" key="1">
    <source>
        <dbReference type="ARBA" id="ARBA00011738"/>
    </source>
</evidence>
<dbReference type="SMART" id="SM00886">
    <property type="entry name" value="Dabb"/>
    <property type="match status" value="1"/>
</dbReference>
<name>A0A238L7W3_9RHOB</name>
<dbReference type="OrthoDB" id="9813140at2"/>
<dbReference type="Pfam" id="PF07876">
    <property type="entry name" value="Dabb"/>
    <property type="match status" value="1"/>
</dbReference>
<keyword evidence="4" id="KW-1185">Reference proteome</keyword>
<dbReference type="SUPFAM" id="SSF54909">
    <property type="entry name" value="Dimeric alpha+beta barrel"/>
    <property type="match status" value="1"/>
</dbReference>
<dbReference type="RefSeq" id="WP_093968891.1">
    <property type="nucleotide sequence ID" value="NZ_FXYE01000005.1"/>
</dbReference>
<dbReference type="InterPro" id="IPR011008">
    <property type="entry name" value="Dimeric_a/b-barrel"/>
</dbReference>
<dbReference type="AlphaFoldDB" id="A0A238L7W3"/>
<dbReference type="InterPro" id="IPR044662">
    <property type="entry name" value="HS1/DABB1-like"/>
</dbReference>
<feature type="domain" description="Stress-response A/B barrel" evidence="2">
    <location>
        <begin position="11"/>
        <end position="101"/>
    </location>
</feature>
<sequence length="115" mass="12967">MTNLASSQDFIRHIVFFSSKDPADISRVSNGLSMLANIPSVRHFEVGTNLNKDNYGNEVDVIVYAEFEDEAAMQAYRNHPIYEECVRLVRPLREMRFAADFKSAPIEDPASVTPA</sequence>
<dbReference type="PROSITE" id="PS51502">
    <property type="entry name" value="S_R_A_B_BARREL"/>
    <property type="match status" value="1"/>
</dbReference>
<dbReference type="Gene3D" id="3.30.70.100">
    <property type="match status" value="1"/>
</dbReference>
<reference evidence="4" key="1">
    <citation type="submission" date="2017-05" db="EMBL/GenBank/DDBJ databases">
        <authorList>
            <person name="Rodrigo-Torres L."/>
            <person name="Arahal R. D."/>
            <person name="Lucena T."/>
        </authorList>
    </citation>
    <scope>NUCLEOTIDE SEQUENCE [LARGE SCALE GENOMIC DNA]</scope>
    <source>
        <strain evidence="4">CECT 8621</strain>
    </source>
</reference>
<evidence type="ECO:0000313" key="3">
    <source>
        <dbReference type="EMBL" id="SMX51193.1"/>
    </source>
</evidence>
<proteinExistence type="predicted"/>
<dbReference type="InterPro" id="IPR013097">
    <property type="entry name" value="Dabb"/>
</dbReference>
<evidence type="ECO:0000313" key="4">
    <source>
        <dbReference type="Proteomes" id="UP000202922"/>
    </source>
</evidence>
<organism evidence="3 4">
    <name type="scientific">Actibacterium lipolyticum</name>
    <dbReference type="NCBI Taxonomy" id="1524263"/>
    <lineage>
        <taxon>Bacteria</taxon>
        <taxon>Pseudomonadati</taxon>
        <taxon>Pseudomonadota</taxon>
        <taxon>Alphaproteobacteria</taxon>
        <taxon>Rhodobacterales</taxon>
        <taxon>Roseobacteraceae</taxon>
        <taxon>Actibacterium</taxon>
    </lineage>
</organism>
<gene>
    <name evidence="3" type="ORF">COL8621_03723</name>
</gene>
<protein>
    <submittedName>
        <fullName evidence="3">Stress responsive A/B Barrel Domain protein</fullName>
    </submittedName>
</protein>
<accession>A0A238L7W3</accession>
<dbReference type="PANTHER" id="PTHR33178">
    <property type="match status" value="1"/>
</dbReference>
<dbReference type="Proteomes" id="UP000202922">
    <property type="component" value="Unassembled WGS sequence"/>
</dbReference>